<evidence type="ECO:0000259" key="2">
    <source>
        <dbReference type="Pfam" id="PF02350"/>
    </source>
</evidence>
<dbReference type="InterPro" id="IPR029767">
    <property type="entry name" value="WecB-like"/>
</dbReference>
<dbReference type="EMBL" id="AP025592">
    <property type="protein sequence ID" value="BDG09914.1"/>
    <property type="molecule type" value="Genomic_DNA"/>
</dbReference>
<dbReference type="Pfam" id="PF02350">
    <property type="entry name" value="Epimerase_2"/>
    <property type="match status" value="1"/>
</dbReference>
<evidence type="ECO:0000313" key="3">
    <source>
        <dbReference type="EMBL" id="BDG09914.1"/>
    </source>
</evidence>
<dbReference type="RefSeq" id="WP_248342312.1">
    <property type="nucleotide sequence ID" value="NZ_AP025592.1"/>
</dbReference>
<dbReference type="SUPFAM" id="SSF53756">
    <property type="entry name" value="UDP-Glycosyltransferase/glycogen phosphorylase"/>
    <property type="match status" value="1"/>
</dbReference>
<sequence>MPLVVHVVGTRPNFMKVAPVMRACAARGLEQRLVHTGQHYDARMSDVFFEDLGLPPPDLHLGVGSGSHAAMTARCMLAFEEALGRLPPPDWVVVPGDVNSTLAAALVAVKAGIRVAHLEAGLRSFDRTMPEELNRVATDHLADLLLTPSPDADRNLAREGIPAARVARVGNVMIDSLLASLPAARAREVPERLGLARGGYAVLTLHRPSNVDDPAVLARLLSALARVAARVPVVFPVHPRTRARLEVPGLAGLAGALRLVEPQGYLDFLSLTSGAALLLTDSGGLQEEATGLGVPCLTLRENTERPITVDEGTNTVVGTDPVAIVREAEAALDGRGKRGRRPELWDGRAAERVVDALLR</sequence>
<proteinExistence type="inferred from homology"/>
<protein>
    <submittedName>
        <fullName evidence="3">UDP-N-acetylglucosamine 2-epimerase (Non-hydrolyzing)</fullName>
    </submittedName>
</protein>
<evidence type="ECO:0000313" key="4">
    <source>
        <dbReference type="Proteomes" id="UP001162734"/>
    </source>
</evidence>
<name>A0ABN6NCR3_9BACT</name>
<dbReference type="Proteomes" id="UP001162734">
    <property type="component" value="Chromosome"/>
</dbReference>
<dbReference type="NCBIfam" id="TIGR00236">
    <property type="entry name" value="wecB"/>
    <property type="match status" value="1"/>
</dbReference>
<comment type="similarity">
    <text evidence="1">Belongs to the UDP-N-acetylglucosamine 2-epimerase family.</text>
</comment>
<gene>
    <name evidence="3" type="ORF">AMPC_30270</name>
</gene>
<feature type="domain" description="UDP-N-acetylglucosamine 2-epimerase" evidence="2">
    <location>
        <begin position="26"/>
        <end position="357"/>
    </location>
</feature>
<dbReference type="Gene3D" id="3.40.50.2000">
    <property type="entry name" value="Glycogen Phosphorylase B"/>
    <property type="match status" value="2"/>
</dbReference>
<dbReference type="InterPro" id="IPR003331">
    <property type="entry name" value="UDP_GlcNAc_Epimerase_2_dom"/>
</dbReference>
<dbReference type="PANTHER" id="PTHR43174">
    <property type="entry name" value="UDP-N-ACETYLGLUCOSAMINE 2-EPIMERASE"/>
    <property type="match status" value="1"/>
</dbReference>
<organism evidence="3 4">
    <name type="scientific">Anaeromyxobacter paludicola</name>
    <dbReference type="NCBI Taxonomy" id="2918171"/>
    <lineage>
        <taxon>Bacteria</taxon>
        <taxon>Pseudomonadati</taxon>
        <taxon>Myxococcota</taxon>
        <taxon>Myxococcia</taxon>
        <taxon>Myxococcales</taxon>
        <taxon>Cystobacterineae</taxon>
        <taxon>Anaeromyxobacteraceae</taxon>
        <taxon>Anaeromyxobacter</taxon>
    </lineage>
</organism>
<keyword evidence="4" id="KW-1185">Reference proteome</keyword>
<accession>A0ABN6NCR3</accession>
<reference evidence="4" key="1">
    <citation type="journal article" date="2022" name="Int. J. Syst. Evol. Microbiol.">
        <title>Anaeromyxobacter oryzae sp. nov., Anaeromyxobacter diazotrophicus sp. nov. and Anaeromyxobacter paludicola sp. nov., isolated from paddy soils.</title>
        <authorList>
            <person name="Itoh H."/>
            <person name="Xu Z."/>
            <person name="Mise K."/>
            <person name="Masuda Y."/>
            <person name="Ushijima N."/>
            <person name="Hayakawa C."/>
            <person name="Shiratori Y."/>
            <person name="Senoo K."/>
        </authorList>
    </citation>
    <scope>NUCLEOTIDE SEQUENCE [LARGE SCALE GENOMIC DNA]</scope>
    <source>
        <strain evidence="4">Red630</strain>
    </source>
</reference>
<keyword evidence="1" id="KW-0413">Isomerase</keyword>
<dbReference type="CDD" id="cd03786">
    <property type="entry name" value="GTB_UDP-GlcNAc_2-Epimerase"/>
    <property type="match status" value="1"/>
</dbReference>
<evidence type="ECO:0000256" key="1">
    <source>
        <dbReference type="RuleBase" id="RU003513"/>
    </source>
</evidence>
<dbReference type="PANTHER" id="PTHR43174:SF1">
    <property type="entry name" value="UDP-N-ACETYLGLUCOSAMINE 2-EPIMERASE"/>
    <property type="match status" value="1"/>
</dbReference>